<dbReference type="RefSeq" id="WP_065358359.1">
    <property type="nucleotide sequence ID" value="NZ_KU922754.1"/>
</dbReference>
<accession>A0A1B1ILL5</accession>
<organism evidence="1">
    <name type="scientific">Kluyvera ascorbata</name>
    <dbReference type="NCBI Taxonomy" id="51288"/>
    <lineage>
        <taxon>Bacteria</taxon>
        <taxon>Pseudomonadati</taxon>
        <taxon>Pseudomonadota</taxon>
        <taxon>Gammaproteobacteria</taxon>
        <taxon>Enterobacterales</taxon>
        <taxon>Enterobacteriaceae</taxon>
        <taxon>Kluyvera</taxon>
    </lineage>
</organism>
<reference evidence="1" key="1">
    <citation type="submission" date="2016-03" db="EMBL/GenBank/DDBJ databases">
        <title>Kluyvera ascorbata carrying the mcr-1 colistin resistance gene from hospital sewage.</title>
        <authorList>
            <person name="Zhao F."/>
            <person name="Feng Y."/>
            <person name="Zong Z."/>
        </authorList>
    </citation>
    <scope>NUCLEOTIDE SEQUENCE</scope>
    <source>
        <strain evidence="1">WCH1410</strain>
        <plasmid evidence="1">pMCR_1410</plasmid>
    </source>
</reference>
<geneLocation type="plasmid" evidence="1">
    <name>pMCR_1410</name>
</geneLocation>
<sequence length="159" mass="17457">MSKINYQALREAAEAAKEETTWQNLQAFHAAATPETVIALLDVLDASLEAEPVMFCISGQNVDSEEHVSTSKAVVDAWVEEWNQVDGSPGEPLYKTMPLYYHAALPAPVVPEGLVKAVRFYEQVKNENPAVETVAWKDAVDWVLEEACQAVNIRIKGGG</sequence>
<dbReference type="EMBL" id="KU922754">
    <property type="protein sequence ID" value="ANR95927.1"/>
    <property type="molecule type" value="Genomic_DNA"/>
</dbReference>
<keyword evidence="1" id="KW-0614">Plasmid</keyword>
<gene>
    <name evidence="1" type="ORF">pMCR_1410_00010</name>
</gene>
<proteinExistence type="predicted"/>
<dbReference type="Pfam" id="PF13935">
    <property type="entry name" value="Ead_Ea22"/>
    <property type="match status" value="1"/>
</dbReference>
<name>A0A1B1ILL5_9ENTR</name>
<evidence type="ECO:0000313" key="1">
    <source>
        <dbReference type="EMBL" id="ANR95927.1"/>
    </source>
</evidence>
<dbReference type="AlphaFoldDB" id="A0A1B1ILL5"/>
<protein>
    <submittedName>
        <fullName evidence="1">Uncharacterized protein</fullName>
    </submittedName>
</protein>
<dbReference type="InterPro" id="IPR025153">
    <property type="entry name" value="Ead_Ea22"/>
</dbReference>